<feature type="region of interest" description="Disordered" evidence="7">
    <location>
        <begin position="293"/>
        <end position="352"/>
    </location>
</feature>
<comment type="subunit">
    <text evidence="2">Homodimer.</text>
</comment>
<feature type="compositionally biased region" description="Basic and acidic residues" evidence="7">
    <location>
        <begin position="486"/>
        <end position="499"/>
    </location>
</feature>
<dbReference type="FunFam" id="4.10.280.10:FF:000032">
    <property type="entry name" value="Transcription factor bHLH123 family"/>
    <property type="match status" value="1"/>
</dbReference>
<reference evidence="10" key="1">
    <citation type="submission" date="2016-06" db="EMBL/GenBank/DDBJ databases">
        <title>Parallel loss of symbiosis genes in relatives of nitrogen-fixing non-legume Parasponia.</title>
        <authorList>
            <person name="Van Velzen R."/>
            <person name="Holmer R."/>
            <person name="Bu F."/>
            <person name="Rutten L."/>
            <person name="Van Zeijl A."/>
            <person name="Liu W."/>
            <person name="Santuari L."/>
            <person name="Cao Q."/>
            <person name="Sharma T."/>
            <person name="Shen D."/>
            <person name="Roswanjaya Y."/>
            <person name="Wardhani T."/>
            <person name="Kalhor M.S."/>
            <person name="Jansen J."/>
            <person name="Van den Hoogen J."/>
            <person name="Gungor B."/>
            <person name="Hartog M."/>
            <person name="Hontelez J."/>
            <person name="Verver J."/>
            <person name="Yang W.-C."/>
            <person name="Schijlen E."/>
            <person name="Repin R."/>
            <person name="Schilthuizen M."/>
            <person name="Schranz E."/>
            <person name="Heidstra R."/>
            <person name="Miyata K."/>
            <person name="Fedorova E."/>
            <person name="Kohlen W."/>
            <person name="Bisseling T."/>
            <person name="Smit S."/>
            <person name="Geurts R."/>
        </authorList>
    </citation>
    <scope>NUCLEOTIDE SEQUENCE [LARGE SCALE GENOMIC DNA]</scope>
    <source>
        <strain evidence="10">cv. WU1-14</strain>
    </source>
</reference>
<proteinExistence type="predicted"/>
<evidence type="ECO:0000256" key="6">
    <source>
        <dbReference type="ARBA" id="ARBA00023242"/>
    </source>
</evidence>
<feature type="region of interest" description="Disordered" evidence="7">
    <location>
        <begin position="373"/>
        <end position="413"/>
    </location>
</feature>
<evidence type="ECO:0000256" key="2">
    <source>
        <dbReference type="ARBA" id="ARBA00011738"/>
    </source>
</evidence>
<keyword evidence="6" id="KW-0539">Nucleus</keyword>
<evidence type="ECO:0000256" key="4">
    <source>
        <dbReference type="ARBA" id="ARBA00023125"/>
    </source>
</evidence>
<feature type="compositionally biased region" description="Polar residues" evidence="7">
    <location>
        <begin position="385"/>
        <end position="398"/>
    </location>
</feature>
<evidence type="ECO:0000256" key="7">
    <source>
        <dbReference type="SAM" id="MobiDB-lite"/>
    </source>
</evidence>
<evidence type="ECO:0000259" key="8">
    <source>
        <dbReference type="PROSITE" id="PS50888"/>
    </source>
</evidence>
<evidence type="ECO:0000256" key="3">
    <source>
        <dbReference type="ARBA" id="ARBA00023015"/>
    </source>
</evidence>
<evidence type="ECO:0000256" key="5">
    <source>
        <dbReference type="ARBA" id="ARBA00023163"/>
    </source>
</evidence>
<sequence>MAEEFQIQGGICGGNWWGSSRSMFTAAASPCSFGSFGWPSHDMLDAKAAGAARSSSSSGEETDHNVFQEVVHDQDDDNHDHHNNIDQKPHLQITADNSPVTGSANILIDSTLQMMGFGLLTSPISCTSSDFTNQTFVSRSSGRAESNNIYSMLQQDMGSTNKLNYRPEFIGLDSSQIQKDWSTGTNTTSPPKDFSDVSADVVDVSINGFKPNIIQQDLSGLDQASSGNCMVTSQASSAGFPAVSAPFGYTSATLLQNLFEGETDNTHQQSYCNNYSSSGANYGSSSIWPRFSPLILGSRPSPPRPLKQQQQQPPGALHFTNNTPFWNASSPGLPNDGVFPSTTPPLPPPPQQLRYVSQKFEEKPKCNRLITSAKANSNEDVHDSGSVTKISSSSNGSDQPVLKRPRIETPSPLPTFKVRKEKLGDRITALQQLVSPFGKTDTASVLHEAIEYIKFLHDQVSGLSTPYMKNNNGAPIPVRQQGSVNKLKDHKDESSKPDLKSRGLCLVPISSTFPVANETTAEFWAPTSSFGGTFIR</sequence>
<keyword evidence="4" id="KW-0238">DNA-binding</keyword>
<dbReference type="STRING" id="3476.A0A2P5AH25"/>
<dbReference type="SUPFAM" id="SSF47459">
    <property type="entry name" value="HLH, helix-loop-helix DNA-binding domain"/>
    <property type="match status" value="1"/>
</dbReference>
<dbReference type="PANTHER" id="PTHR16223">
    <property type="entry name" value="TRANSCRIPTION FACTOR BHLH83-RELATED"/>
    <property type="match status" value="1"/>
</dbReference>
<dbReference type="InterPro" id="IPR011598">
    <property type="entry name" value="bHLH_dom"/>
</dbReference>
<comment type="subcellular location">
    <subcellularLocation>
        <location evidence="1">Nucleus</location>
    </subcellularLocation>
</comment>
<dbReference type="GO" id="GO:0046983">
    <property type="term" value="F:protein dimerization activity"/>
    <property type="evidence" value="ECO:0007669"/>
    <property type="project" value="InterPro"/>
</dbReference>
<dbReference type="GO" id="GO:0000981">
    <property type="term" value="F:DNA-binding transcription factor activity, RNA polymerase II-specific"/>
    <property type="evidence" value="ECO:0007669"/>
    <property type="project" value="TreeGrafter"/>
</dbReference>
<dbReference type="EMBL" id="JXTB01000594">
    <property type="protein sequence ID" value="PON35830.1"/>
    <property type="molecule type" value="Genomic_DNA"/>
</dbReference>
<dbReference type="PANTHER" id="PTHR16223:SF238">
    <property type="entry name" value="TRANSCRIPTION FACTOR BHLH114"/>
    <property type="match status" value="1"/>
</dbReference>
<comment type="caution">
    <text evidence="9">The sequence shown here is derived from an EMBL/GenBank/DDBJ whole genome shotgun (WGS) entry which is preliminary data.</text>
</comment>
<dbReference type="Gene3D" id="4.10.280.10">
    <property type="entry name" value="Helix-loop-helix DNA-binding domain"/>
    <property type="match status" value="1"/>
</dbReference>
<evidence type="ECO:0000313" key="9">
    <source>
        <dbReference type="EMBL" id="PON35830.1"/>
    </source>
</evidence>
<feature type="region of interest" description="Disordered" evidence="7">
    <location>
        <begin position="472"/>
        <end position="499"/>
    </location>
</feature>
<dbReference type="Proteomes" id="UP000237105">
    <property type="component" value="Unassembled WGS sequence"/>
</dbReference>
<feature type="compositionally biased region" description="Polar residues" evidence="7">
    <location>
        <begin position="319"/>
        <end position="332"/>
    </location>
</feature>
<dbReference type="CDD" id="cd11393">
    <property type="entry name" value="bHLH_AtbHLH_like"/>
    <property type="match status" value="1"/>
</dbReference>
<feature type="domain" description="BHLH" evidence="8">
    <location>
        <begin position="407"/>
        <end position="456"/>
    </location>
</feature>
<accession>A0A2P5AH25</accession>
<gene>
    <name evidence="9" type="ORF">PanWU01x14_333130</name>
</gene>
<keyword evidence="10" id="KW-1185">Reference proteome</keyword>
<organism evidence="9 10">
    <name type="scientific">Parasponia andersonii</name>
    <name type="common">Sponia andersonii</name>
    <dbReference type="NCBI Taxonomy" id="3476"/>
    <lineage>
        <taxon>Eukaryota</taxon>
        <taxon>Viridiplantae</taxon>
        <taxon>Streptophyta</taxon>
        <taxon>Embryophyta</taxon>
        <taxon>Tracheophyta</taxon>
        <taxon>Spermatophyta</taxon>
        <taxon>Magnoliopsida</taxon>
        <taxon>eudicotyledons</taxon>
        <taxon>Gunneridae</taxon>
        <taxon>Pentapetalae</taxon>
        <taxon>rosids</taxon>
        <taxon>fabids</taxon>
        <taxon>Rosales</taxon>
        <taxon>Cannabaceae</taxon>
        <taxon>Parasponia</taxon>
    </lineage>
</organism>
<evidence type="ECO:0000256" key="1">
    <source>
        <dbReference type="ARBA" id="ARBA00004123"/>
    </source>
</evidence>
<dbReference type="OrthoDB" id="673975at2759"/>
<name>A0A2P5AH25_PARAD</name>
<dbReference type="PROSITE" id="PS50888">
    <property type="entry name" value="BHLH"/>
    <property type="match status" value="1"/>
</dbReference>
<dbReference type="InterPro" id="IPR045843">
    <property type="entry name" value="IND-like"/>
</dbReference>
<feature type="compositionally biased region" description="Pro residues" evidence="7">
    <location>
        <begin position="342"/>
        <end position="351"/>
    </location>
</feature>
<evidence type="ECO:0000313" key="10">
    <source>
        <dbReference type="Proteomes" id="UP000237105"/>
    </source>
</evidence>
<dbReference type="AlphaFoldDB" id="A0A2P5AH25"/>
<keyword evidence="5" id="KW-0804">Transcription</keyword>
<keyword evidence="3" id="KW-0805">Transcription regulation</keyword>
<dbReference type="GO" id="GO:0005634">
    <property type="term" value="C:nucleus"/>
    <property type="evidence" value="ECO:0007669"/>
    <property type="project" value="UniProtKB-SubCell"/>
</dbReference>
<protein>
    <submittedName>
        <fullName evidence="9">Myc-type, basic helix-loop-helix (BHLH) domain containing protein</fullName>
    </submittedName>
</protein>
<dbReference type="GO" id="GO:0000978">
    <property type="term" value="F:RNA polymerase II cis-regulatory region sequence-specific DNA binding"/>
    <property type="evidence" value="ECO:0007669"/>
    <property type="project" value="TreeGrafter"/>
</dbReference>
<dbReference type="InterPro" id="IPR045239">
    <property type="entry name" value="bHLH95_bHLH"/>
</dbReference>
<dbReference type="InterPro" id="IPR036638">
    <property type="entry name" value="HLH_DNA-bd_sf"/>
</dbReference>